<dbReference type="RefSeq" id="WP_244802735.1">
    <property type="nucleotide sequence ID" value="NZ_CP091512.1"/>
</dbReference>
<dbReference type="Pfam" id="PF01527">
    <property type="entry name" value="HTH_Tnp_1"/>
    <property type="match status" value="1"/>
</dbReference>
<dbReference type="PANTHER" id="PTHR47515">
    <property type="entry name" value="LOW CALCIUM RESPONSE LOCUS PROTEIN T"/>
    <property type="match status" value="1"/>
</dbReference>
<dbReference type="Gene3D" id="1.10.10.60">
    <property type="entry name" value="Homeodomain-like"/>
    <property type="match status" value="1"/>
</dbReference>
<dbReference type="InterPro" id="IPR048020">
    <property type="entry name" value="Transpos_IS3"/>
</dbReference>
<accession>A0ABY4EEH9</accession>
<keyword evidence="1" id="KW-0175">Coiled coil</keyword>
<sequence length="358" mass="42181">MKQSRFTDGQIIAILKQAESGMPVPEVCREHNISSATFYKWRSKYAGMDASLMARMRELEAENARLKKMYAEERLKAEIIQEAMAKKCGKASLRKKMAYEAVTQKAVSIRFACDAFQISETCYRYQHQSEDGNSLIADWLIKLTNEHKDWGFGLCFAYIRNVKGFQFNHKRVYRIYCELALNLRIKPKRRIKRPVTEVLKEPEHTNDIWSLDFMHDQMSDGQSYRLLNVIDDYKREGLAMEADLSLPASRVIRTLNQILEYRLPPNTIRCDNGPEFTIHEFQNWVVQKGIRIEYIQPGKPQQNAYIERYNRTVRYGLLNQYLFNNLNDIQDYATRWLWFYNHERPHQANGGKPPLMNI</sequence>
<evidence type="ECO:0000256" key="1">
    <source>
        <dbReference type="SAM" id="Coils"/>
    </source>
</evidence>
<organism evidence="3 4">
    <name type="scientific">Vitreoscilla stercoraria</name>
    <dbReference type="NCBI Taxonomy" id="61"/>
    <lineage>
        <taxon>Bacteria</taxon>
        <taxon>Pseudomonadati</taxon>
        <taxon>Pseudomonadota</taxon>
        <taxon>Betaproteobacteria</taxon>
        <taxon>Neisseriales</taxon>
        <taxon>Neisseriaceae</taxon>
        <taxon>Vitreoscilla</taxon>
    </lineage>
</organism>
<feature type="coiled-coil region" evidence="1">
    <location>
        <begin position="49"/>
        <end position="76"/>
    </location>
</feature>
<dbReference type="InterPro" id="IPR036397">
    <property type="entry name" value="RNaseH_sf"/>
</dbReference>
<evidence type="ECO:0000313" key="3">
    <source>
        <dbReference type="EMBL" id="UOO93345.1"/>
    </source>
</evidence>
<dbReference type="Pfam" id="PF13683">
    <property type="entry name" value="rve_3"/>
    <property type="match status" value="1"/>
</dbReference>
<dbReference type="Proteomes" id="UP000832034">
    <property type="component" value="Chromosome"/>
</dbReference>
<dbReference type="PANTHER" id="PTHR47515:SF2">
    <property type="entry name" value="INTEGRASE CORE DOMAIN PROTEIN"/>
    <property type="match status" value="1"/>
</dbReference>
<name>A0ABY4EEH9_VITST</name>
<reference evidence="3" key="1">
    <citation type="submission" date="2021-12" db="EMBL/GenBank/DDBJ databases">
        <authorList>
            <person name="Veyrier F.J."/>
        </authorList>
    </citation>
    <scope>NUCLEOTIDE SEQUENCE</scope>
    <source>
        <strain evidence="3">SAG 1488-6</strain>
    </source>
</reference>
<dbReference type="EMBL" id="CP091512">
    <property type="protein sequence ID" value="UOO93345.1"/>
    <property type="molecule type" value="Genomic_DNA"/>
</dbReference>
<dbReference type="InterPro" id="IPR012337">
    <property type="entry name" value="RNaseH-like_sf"/>
</dbReference>
<feature type="domain" description="Integrase catalytic" evidence="2">
    <location>
        <begin position="198"/>
        <end position="358"/>
    </location>
</feature>
<gene>
    <name evidence="3" type="ORF">LVJ81_04775</name>
</gene>
<dbReference type="InterPro" id="IPR002514">
    <property type="entry name" value="Transposase_8"/>
</dbReference>
<dbReference type="PROSITE" id="PS50994">
    <property type="entry name" value="INTEGRASE"/>
    <property type="match status" value="1"/>
</dbReference>
<dbReference type="InterPro" id="IPR001584">
    <property type="entry name" value="Integrase_cat-core"/>
</dbReference>
<dbReference type="SUPFAM" id="SSF53098">
    <property type="entry name" value="Ribonuclease H-like"/>
    <property type="match status" value="1"/>
</dbReference>
<dbReference type="NCBIfam" id="NF033516">
    <property type="entry name" value="transpos_IS3"/>
    <property type="match status" value="1"/>
</dbReference>
<proteinExistence type="predicted"/>
<dbReference type="InterPro" id="IPR009057">
    <property type="entry name" value="Homeodomain-like_sf"/>
</dbReference>
<keyword evidence="4" id="KW-1185">Reference proteome</keyword>
<reference evidence="3" key="2">
    <citation type="journal article" date="2022" name="Res Sq">
        <title>Evolution of multicellular longitudinally dividing oral cavity symbionts (Neisseriaceae).</title>
        <authorList>
            <person name="Nyongesa S."/>
            <person name="Weber P."/>
            <person name="Bernet E."/>
            <person name="Pullido F."/>
            <person name="Nieckarz M."/>
            <person name="Delaby M."/>
            <person name="Nieves C."/>
            <person name="Viehboeck T."/>
            <person name="Krause N."/>
            <person name="Rivera-Millot A."/>
            <person name="Nakamura A."/>
            <person name="Vischer N."/>
            <person name="VanNieuwenhze M."/>
            <person name="Brun Y."/>
            <person name="Cava F."/>
            <person name="Bulgheresi S."/>
            <person name="Veyrier F."/>
        </authorList>
    </citation>
    <scope>NUCLEOTIDE SEQUENCE</scope>
    <source>
        <strain evidence="3">SAG 1488-6</strain>
    </source>
</reference>
<evidence type="ECO:0000259" key="2">
    <source>
        <dbReference type="PROSITE" id="PS50994"/>
    </source>
</evidence>
<dbReference type="Gene3D" id="3.30.420.10">
    <property type="entry name" value="Ribonuclease H-like superfamily/Ribonuclease H"/>
    <property type="match status" value="1"/>
</dbReference>
<dbReference type="SUPFAM" id="SSF46689">
    <property type="entry name" value="Homeodomain-like"/>
    <property type="match status" value="1"/>
</dbReference>
<protein>
    <submittedName>
        <fullName evidence="3">IS3 family transposase</fullName>
    </submittedName>
</protein>
<evidence type="ECO:0000313" key="4">
    <source>
        <dbReference type="Proteomes" id="UP000832034"/>
    </source>
</evidence>